<accession>K6W936</accession>
<dbReference type="STRING" id="1108045.GORHZ_037_00250"/>
<dbReference type="Pfam" id="PF10969">
    <property type="entry name" value="DUF2771"/>
    <property type="match status" value="1"/>
</dbReference>
<reference evidence="2 3" key="1">
    <citation type="submission" date="2012-08" db="EMBL/GenBank/DDBJ databases">
        <title>Whole genome shotgun sequence of Gordonia rhizosphera NBRC 16068.</title>
        <authorList>
            <person name="Takarada H."/>
            <person name="Isaki S."/>
            <person name="Hosoyama A."/>
            <person name="Tsuchikane K."/>
            <person name="Katsumata H."/>
            <person name="Baba S."/>
            <person name="Ohji S."/>
            <person name="Yamazaki S."/>
            <person name="Fujita N."/>
        </authorList>
    </citation>
    <scope>NUCLEOTIDE SEQUENCE [LARGE SCALE GENOMIC DNA]</scope>
    <source>
        <strain evidence="2 3">NBRC 16068</strain>
    </source>
</reference>
<keyword evidence="1" id="KW-1133">Transmembrane helix</keyword>
<dbReference type="InterPro" id="IPR024495">
    <property type="entry name" value="DUF2771"/>
</dbReference>
<proteinExistence type="predicted"/>
<protein>
    <recommendedName>
        <fullName evidence="4">DUF2771 domain-containing protein</fullName>
    </recommendedName>
</protein>
<keyword evidence="1" id="KW-0472">Membrane</keyword>
<evidence type="ECO:0000256" key="1">
    <source>
        <dbReference type="SAM" id="Phobius"/>
    </source>
</evidence>
<sequence length="188" mass="20241">MNSGDKKAIAIIAAVAIAFVVIVGGAVAILTRDQWSEDGNNNNNTDDLYLQLAVGDRLVRVEPTRMCDVYLKNCEPKNVADIHVQQVPVPVSESVMLSVSKNIAKEPWNLVVQYLTPWGLDGTSQPMRSNTTYTTVLHSTPERILVNIEVQLPSVVAVQGDDNGLFARGFLAADTAPQGVDLPTSALG</sequence>
<evidence type="ECO:0000313" key="2">
    <source>
        <dbReference type="EMBL" id="GAB88717.1"/>
    </source>
</evidence>
<dbReference type="RefSeq" id="WP_006330376.1">
    <property type="nucleotide sequence ID" value="NZ_BAHC01000037.1"/>
</dbReference>
<dbReference type="EMBL" id="BAHC01000037">
    <property type="protein sequence ID" value="GAB88717.1"/>
    <property type="molecule type" value="Genomic_DNA"/>
</dbReference>
<name>K6W936_9ACTN</name>
<organism evidence="2 3">
    <name type="scientific">Gordonia rhizosphera NBRC 16068</name>
    <dbReference type="NCBI Taxonomy" id="1108045"/>
    <lineage>
        <taxon>Bacteria</taxon>
        <taxon>Bacillati</taxon>
        <taxon>Actinomycetota</taxon>
        <taxon>Actinomycetes</taxon>
        <taxon>Mycobacteriales</taxon>
        <taxon>Gordoniaceae</taxon>
        <taxon>Gordonia</taxon>
    </lineage>
</organism>
<evidence type="ECO:0008006" key="4">
    <source>
        <dbReference type="Google" id="ProtNLM"/>
    </source>
</evidence>
<feature type="transmembrane region" description="Helical" evidence="1">
    <location>
        <begin position="9"/>
        <end position="30"/>
    </location>
</feature>
<gene>
    <name evidence="2" type="ORF">GORHZ_037_00250</name>
</gene>
<dbReference type="eggNOG" id="ENOG5033EZJ">
    <property type="taxonomic scope" value="Bacteria"/>
</dbReference>
<keyword evidence="1" id="KW-0812">Transmembrane</keyword>
<dbReference type="Proteomes" id="UP000008363">
    <property type="component" value="Unassembled WGS sequence"/>
</dbReference>
<comment type="caution">
    <text evidence="2">The sequence shown here is derived from an EMBL/GenBank/DDBJ whole genome shotgun (WGS) entry which is preliminary data.</text>
</comment>
<dbReference type="OrthoDB" id="4772953at2"/>
<evidence type="ECO:0000313" key="3">
    <source>
        <dbReference type="Proteomes" id="UP000008363"/>
    </source>
</evidence>
<keyword evidence="3" id="KW-1185">Reference proteome</keyword>
<dbReference type="AlphaFoldDB" id="K6W936"/>